<keyword evidence="11" id="KW-1185">Reference proteome</keyword>
<comment type="similarity">
    <text evidence="2">Belongs to the TMEM45 family.</text>
</comment>
<evidence type="ECO:0000256" key="9">
    <source>
        <dbReference type="SAM" id="Phobius"/>
    </source>
</evidence>
<evidence type="ECO:0000313" key="10">
    <source>
        <dbReference type="EMBL" id="KAA8536149.1"/>
    </source>
</evidence>
<feature type="transmembrane region" description="Helical" evidence="9">
    <location>
        <begin position="563"/>
        <end position="582"/>
    </location>
</feature>
<keyword evidence="4 9" id="KW-0812">Transmembrane</keyword>
<feature type="repeat" description="PPR" evidence="8">
    <location>
        <begin position="165"/>
        <end position="199"/>
    </location>
</feature>
<keyword evidence="6 9" id="KW-1133">Transmembrane helix</keyword>
<protein>
    <submittedName>
        <fullName evidence="10">Uncharacterized protein</fullName>
    </submittedName>
</protein>
<evidence type="ECO:0000313" key="11">
    <source>
        <dbReference type="Proteomes" id="UP000325577"/>
    </source>
</evidence>
<dbReference type="NCBIfam" id="TIGR00756">
    <property type="entry name" value="PPR"/>
    <property type="match status" value="8"/>
</dbReference>
<feature type="repeat" description="PPR" evidence="8">
    <location>
        <begin position="95"/>
        <end position="129"/>
    </location>
</feature>
<feature type="repeat" description="PPR" evidence="8">
    <location>
        <begin position="60"/>
        <end position="94"/>
    </location>
</feature>
<dbReference type="Pfam" id="PF04819">
    <property type="entry name" value="DUF716"/>
    <property type="match status" value="1"/>
</dbReference>
<evidence type="ECO:0000256" key="6">
    <source>
        <dbReference type="ARBA" id="ARBA00022989"/>
    </source>
</evidence>
<keyword evidence="7 9" id="KW-0472">Membrane</keyword>
<sequence length="616" mass="69497">MCKEGRVEEASVLFGKMEEDGLVPSAVTYNILIDGHCNKGDLGRAFGYREEMLRKGIMPTVSTYNLLIHELFMECRVAEADDMVKEMGEKGMSPDAVTYNILINGYCRSGNAKKAFNLHDEMLTKGIQPTRVTYTSLIYVLSKRNRMKEADDLFVKIKHRGVLPDVIMFNALIDGHCANGNMERALLLLKEMDRMKVPPDEVTYNTLMQGHCREGKVEEARGLLDEMKRRGIKPDHISYNTLISGYSRRGDMKDAFRVRDEMLRIGFNPTLLTYNALIQGDLECVTTHIASKNASANTLRYLSSAFGLKWKHPWPLKEKRQWAHLWDTVVPGLALTLLGLWHTINTIRAYYLSGSGNFMSRFWYPLKSPLSKLEHLELIFVLSFSVFAIFMQVLDFPLLHFSFKLDNFEHATMFFHLAIFAGFALSAELTHSSEILSGVCRILLASVFGQQLFLLHYHSTDHVGLEGHYHWLLQLIVFVSLVAALSTASSPTSFPAALVLSISVLFQGCWFMNMGFVLWVPRFVPVGCIVQLGDASRDNMHGAVTCATPEADLRARALAHLQFSWILAGILIFIGCICLKFARNFRARGRASEYEELHISGAEISVAMTGFKQVHP</sequence>
<comment type="similarity">
    <text evidence="3">Belongs to the PPR family. P subfamily.</text>
</comment>
<dbReference type="InterPro" id="IPR006904">
    <property type="entry name" value="DUF716"/>
</dbReference>
<feature type="repeat" description="PPR" evidence="8">
    <location>
        <begin position="200"/>
        <end position="234"/>
    </location>
</feature>
<evidence type="ECO:0000256" key="2">
    <source>
        <dbReference type="ARBA" id="ARBA00006948"/>
    </source>
</evidence>
<gene>
    <name evidence="10" type="ORF">F0562_028627</name>
</gene>
<feature type="repeat" description="PPR" evidence="8">
    <location>
        <begin position="235"/>
        <end position="269"/>
    </location>
</feature>
<evidence type="ECO:0000256" key="8">
    <source>
        <dbReference type="PROSITE-ProRule" id="PRU00708"/>
    </source>
</evidence>
<feature type="transmembrane region" description="Helical" evidence="9">
    <location>
        <begin position="322"/>
        <end position="341"/>
    </location>
</feature>
<feature type="transmembrane region" description="Helical" evidence="9">
    <location>
        <begin position="498"/>
        <end position="520"/>
    </location>
</feature>
<dbReference type="PANTHER" id="PTHR47447:SF22">
    <property type="entry name" value="TETRATRICOPEPTIDE-LIKE HELICAL DOMAIN SUPERFAMILY"/>
    <property type="match status" value="1"/>
</dbReference>
<dbReference type="InterPro" id="IPR002885">
    <property type="entry name" value="PPR_rpt"/>
</dbReference>
<evidence type="ECO:0000256" key="7">
    <source>
        <dbReference type="ARBA" id="ARBA00023136"/>
    </source>
</evidence>
<dbReference type="Pfam" id="PF13041">
    <property type="entry name" value="PPR_2"/>
    <property type="match status" value="3"/>
</dbReference>
<feature type="transmembrane region" description="Helical" evidence="9">
    <location>
        <begin position="469"/>
        <end position="486"/>
    </location>
</feature>
<evidence type="ECO:0000256" key="1">
    <source>
        <dbReference type="ARBA" id="ARBA00004141"/>
    </source>
</evidence>
<dbReference type="EMBL" id="CM018039">
    <property type="protein sequence ID" value="KAA8536149.1"/>
    <property type="molecule type" value="Genomic_DNA"/>
</dbReference>
<dbReference type="Gene3D" id="1.25.40.10">
    <property type="entry name" value="Tetratricopeptide repeat domain"/>
    <property type="match status" value="4"/>
</dbReference>
<proteinExistence type="inferred from homology"/>
<accession>A0A5J5B0I0</accession>
<organism evidence="10 11">
    <name type="scientific">Nyssa sinensis</name>
    <dbReference type="NCBI Taxonomy" id="561372"/>
    <lineage>
        <taxon>Eukaryota</taxon>
        <taxon>Viridiplantae</taxon>
        <taxon>Streptophyta</taxon>
        <taxon>Embryophyta</taxon>
        <taxon>Tracheophyta</taxon>
        <taxon>Spermatophyta</taxon>
        <taxon>Magnoliopsida</taxon>
        <taxon>eudicotyledons</taxon>
        <taxon>Gunneridae</taxon>
        <taxon>Pentapetalae</taxon>
        <taxon>asterids</taxon>
        <taxon>Cornales</taxon>
        <taxon>Nyssaceae</taxon>
        <taxon>Nyssa</taxon>
    </lineage>
</organism>
<evidence type="ECO:0000256" key="4">
    <source>
        <dbReference type="ARBA" id="ARBA00022692"/>
    </source>
</evidence>
<dbReference type="AlphaFoldDB" id="A0A5J5B0I0"/>
<dbReference type="GO" id="GO:0016020">
    <property type="term" value="C:membrane"/>
    <property type="evidence" value="ECO:0007669"/>
    <property type="project" value="UniProtKB-SubCell"/>
</dbReference>
<dbReference type="PROSITE" id="PS51375">
    <property type="entry name" value="PPR"/>
    <property type="match status" value="8"/>
</dbReference>
<feature type="repeat" description="PPR" evidence="8">
    <location>
        <begin position="1"/>
        <end position="24"/>
    </location>
</feature>
<dbReference type="InterPro" id="IPR011990">
    <property type="entry name" value="TPR-like_helical_dom_sf"/>
</dbReference>
<feature type="repeat" description="PPR" evidence="8">
    <location>
        <begin position="130"/>
        <end position="164"/>
    </location>
</feature>
<comment type="subcellular location">
    <subcellularLocation>
        <location evidence="1">Membrane</location>
        <topology evidence="1">Multi-pass membrane protein</topology>
    </subcellularLocation>
</comment>
<name>A0A5J5B0I0_9ASTE</name>
<evidence type="ECO:0000256" key="5">
    <source>
        <dbReference type="ARBA" id="ARBA00022737"/>
    </source>
</evidence>
<dbReference type="Pfam" id="PF01535">
    <property type="entry name" value="PPR"/>
    <property type="match status" value="1"/>
</dbReference>
<feature type="repeat" description="PPR" evidence="8">
    <location>
        <begin position="25"/>
        <end position="59"/>
    </location>
</feature>
<evidence type="ECO:0000256" key="3">
    <source>
        <dbReference type="ARBA" id="ARBA00007626"/>
    </source>
</evidence>
<dbReference type="OrthoDB" id="41145at2759"/>
<feature type="transmembrane region" description="Helical" evidence="9">
    <location>
        <begin position="438"/>
        <end position="457"/>
    </location>
</feature>
<keyword evidence="5" id="KW-0677">Repeat</keyword>
<reference evidence="10 11" key="1">
    <citation type="submission" date="2019-09" db="EMBL/GenBank/DDBJ databases">
        <title>A chromosome-level genome assembly of the Chinese tupelo Nyssa sinensis.</title>
        <authorList>
            <person name="Yang X."/>
            <person name="Kang M."/>
            <person name="Yang Y."/>
            <person name="Xiong H."/>
            <person name="Wang M."/>
            <person name="Zhang Z."/>
            <person name="Wang Z."/>
            <person name="Wu H."/>
            <person name="Ma T."/>
            <person name="Liu J."/>
            <person name="Xi Z."/>
        </authorList>
    </citation>
    <scope>NUCLEOTIDE SEQUENCE [LARGE SCALE GENOMIC DNA]</scope>
    <source>
        <strain evidence="10">J267</strain>
        <tissue evidence="10">Leaf</tissue>
    </source>
</reference>
<dbReference type="Proteomes" id="UP000325577">
    <property type="component" value="Linkage Group LG16"/>
</dbReference>
<dbReference type="PANTHER" id="PTHR47447">
    <property type="entry name" value="OS03G0856100 PROTEIN"/>
    <property type="match status" value="1"/>
</dbReference>
<feature type="transmembrane region" description="Helical" evidence="9">
    <location>
        <begin position="376"/>
        <end position="394"/>
    </location>
</feature>
<feature type="transmembrane region" description="Helical" evidence="9">
    <location>
        <begin position="414"/>
        <end position="431"/>
    </location>
</feature>
<dbReference type="Pfam" id="PF12854">
    <property type="entry name" value="PPR_1"/>
    <property type="match status" value="1"/>
</dbReference>